<dbReference type="AlphaFoldDB" id="A0AA37Q1D3"/>
<dbReference type="PRINTS" id="PR01438">
    <property type="entry name" value="UNVRSLSTRESS"/>
</dbReference>
<dbReference type="InterPro" id="IPR006015">
    <property type="entry name" value="Universal_stress_UspA"/>
</dbReference>
<name>A0AA37Q1D3_9MYCO</name>
<dbReference type="PANTHER" id="PTHR31964">
    <property type="entry name" value="ADENINE NUCLEOTIDE ALPHA HYDROLASES-LIKE SUPERFAMILY PROTEIN"/>
    <property type="match status" value="1"/>
</dbReference>
<dbReference type="PANTHER" id="PTHR31964:SF113">
    <property type="entry name" value="USPA DOMAIN-CONTAINING PROTEIN"/>
    <property type="match status" value="1"/>
</dbReference>
<comment type="similarity">
    <text evidence="1">Belongs to the universal stress protein A family.</text>
</comment>
<dbReference type="SUPFAM" id="SSF52402">
    <property type="entry name" value="Adenine nucleotide alpha hydrolases-like"/>
    <property type="match status" value="1"/>
</dbReference>
<dbReference type="Proteomes" id="UP001165663">
    <property type="component" value="Unassembled WGS sequence"/>
</dbReference>
<proteinExistence type="inferred from homology"/>
<evidence type="ECO:0000259" key="2">
    <source>
        <dbReference type="Pfam" id="PF00582"/>
    </source>
</evidence>
<gene>
    <name evidence="3" type="ORF">SRL2020028_49290</name>
</gene>
<dbReference type="InterPro" id="IPR014729">
    <property type="entry name" value="Rossmann-like_a/b/a_fold"/>
</dbReference>
<dbReference type="EMBL" id="BRXE01000094">
    <property type="protein sequence ID" value="GLB85673.1"/>
    <property type="molecule type" value="Genomic_DNA"/>
</dbReference>
<dbReference type="RefSeq" id="WP_238306089.1">
    <property type="nucleotide sequence ID" value="NZ_BRXE01000094.1"/>
</dbReference>
<feature type="domain" description="UspA" evidence="2">
    <location>
        <begin position="3"/>
        <end position="139"/>
    </location>
</feature>
<evidence type="ECO:0000256" key="1">
    <source>
        <dbReference type="ARBA" id="ARBA00008791"/>
    </source>
</evidence>
<dbReference type="CDD" id="cd23659">
    <property type="entry name" value="USP_At3g01520-like"/>
    <property type="match status" value="1"/>
</dbReference>
<accession>A0AA37Q1D3</accession>
<protein>
    <submittedName>
        <fullName evidence="3">Universal stress protein</fullName>
    </submittedName>
</protein>
<evidence type="ECO:0000313" key="3">
    <source>
        <dbReference type="EMBL" id="GLB85673.1"/>
    </source>
</evidence>
<comment type="caution">
    <text evidence="3">The sequence shown here is derived from an EMBL/GenBank/DDBJ whole genome shotgun (WGS) entry which is preliminary data.</text>
</comment>
<sequence>MATIVVGIDGSPASGKALRWALEEARLRGATVRAVYAWSFPFQGGEIARLAAQAAHEALQQDAEQSAHTAVRKALGADADTVERVVTEGPPVQALTAAARDADLLVVGSRGRGGFTGLLLGSVSTQCAQHAPCPVVIIRP</sequence>
<dbReference type="Gene3D" id="3.40.50.620">
    <property type="entry name" value="HUPs"/>
    <property type="match status" value="1"/>
</dbReference>
<dbReference type="GeneID" id="83632337"/>
<dbReference type="Pfam" id="PF00582">
    <property type="entry name" value="Usp"/>
    <property type="match status" value="1"/>
</dbReference>
<reference evidence="3" key="1">
    <citation type="submission" date="2022-07" db="EMBL/GenBank/DDBJ databases">
        <title>Mycobacterium kiyosense sp. nov., scotochromogenic slow-glowing species isolated from respiratory specimens.</title>
        <authorList>
            <person name="Fukano H."/>
            <person name="Kazumi Y."/>
            <person name="Sakagami N."/>
            <person name="Ato M."/>
            <person name="Mitarai S."/>
            <person name="Hoshino Y."/>
        </authorList>
    </citation>
    <scope>NUCLEOTIDE SEQUENCE</scope>
    <source>
        <strain evidence="3">SRL2020-028</strain>
    </source>
</reference>
<organism evidence="3 4">
    <name type="scientific">Mycobacterium kiyosense</name>
    <dbReference type="NCBI Taxonomy" id="2871094"/>
    <lineage>
        <taxon>Bacteria</taxon>
        <taxon>Bacillati</taxon>
        <taxon>Actinomycetota</taxon>
        <taxon>Actinomycetes</taxon>
        <taxon>Mycobacteriales</taxon>
        <taxon>Mycobacteriaceae</taxon>
        <taxon>Mycobacterium</taxon>
    </lineage>
</organism>
<dbReference type="InterPro" id="IPR006016">
    <property type="entry name" value="UspA"/>
</dbReference>
<evidence type="ECO:0000313" key="4">
    <source>
        <dbReference type="Proteomes" id="UP001165663"/>
    </source>
</evidence>